<keyword evidence="1" id="KW-0812">Transmembrane</keyword>
<dbReference type="EMBL" id="FR695877">
    <property type="protein sequence ID" value="CBX30733.1"/>
    <property type="molecule type" value="Genomic_DNA"/>
</dbReference>
<keyword evidence="1" id="KW-0472">Membrane</keyword>
<feature type="transmembrane region" description="Helical" evidence="1">
    <location>
        <begin position="42"/>
        <end position="66"/>
    </location>
</feature>
<gene>
    <name evidence="2" type="ORF">N47_E42450</name>
</gene>
<sequence length="79" mass="9259">MERETRRYMRELAYYSSLGLQVALSIVIGLFIGVYLDRRFELYPWLTLLFLGLGVAAGFRNIWLAIKKSERASQERDVK</sequence>
<dbReference type="InterPro" id="IPR032820">
    <property type="entry name" value="ATPase_put"/>
</dbReference>
<evidence type="ECO:0000256" key="1">
    <source>
        <dbReference type="SAM" id="Phobius"/>
    </source>
</evidence>
<organism evidence="2">
    <name type="scientific">uncultured Desulfobacterium sp</name>
    <dbReference type="NCBI Taxonomy" id="201089"/>
    <lineage>
        <taxon>Bacteria</taxon>
        <taxon>Pseudomonadati</taxon>
        <taxon>Thermodesulfobacteriota</taxon>
        <taxon>Desulfobacteria</taxon>
        <taxon>Desulfobacterales</taxon>
        <taxon>Desulfobacteriaceae</taxon>
        <taxon>Desulfobacterium</taxon>
        <taxon>environmental samples</taxon>
    </lineage>
</organism>
<dbReference type="Pfam" id="PF09527">
    <property type="entry name" value="ATPase_gene1"/>
    <property type="match status" value="1"/>
</dbReference>
<evidence type="ECO:0000313" key="2">
    <source>
        <dbReference type="EMBL" id="CBX30733.1"/>
    </source>
</evidence>
<accession>E1YKV0</accession>
<keyword evidence="1" id="KW-1133">Transmembrane helix</keyword>
<name>E1YKV0_9BACT</name>
<reference evidence="2" key="1">
    <citation type="journal article" date="2011" name="Environ. Microbiol.">
        <title>Genomic insights into the metabolic potential of the polycyclic aromatic hydrocarbon degrading sulfate-reducing Deltaproteobacterium N47.</title>
        <authorList>
            <person name="Bergmann F."/>
            <person name="Selesi D."/>
            <person name="Weinmaier T."/>
            <person name="Tischler P."/>
            <person name="Rattei T."/>
            <person name="Meckenstock R.U."/>
        </authorList>
    </citation>
    <scope>NUCLEOTIDE SEQUENCE</scope>
</reference>
<proteinExistence type="predicted"/>
<protein>
    <recommendedName>
        <fullName evidence="3">ATP synthase protein I</fullName>
    </recommendedName>
</protein>
<dbReference type="AlphaFoldDB" id="E1YKV0"/>
<feature type="transmembrane region" description="Helical" evidence="1">
    <location>
        <begin position="12"/>
        <end position="36"/>
    </location>
</feature>
<evidence type="ECO:0008006" key="3">
    <source>
        <dbReference type="Google" id="ProtNLM"/>
    </source>
</evidence>